<gene>
    <name evidence="2" type="ORF">CORC01_09673</name>
</gene>
<feature type="region of interest" description="Disordered" evidence="1">
    <location>
        <begin position="308"/>
        <end position="334"/>
    </location>
</feature>
<feature type="region of interest" description="Disordered" evidence="1">
    <location>
        <begin position="421"/>
        <end position="442"/>
    </location>
</feature>
<dbReference type="AlphaFoldDB" id="A0A1G4B0W9"/>
<accession>A0A1G4B0W9</accession>
<reference evidence="2 3" key="1">
    <citation type="submission" date="2016-09" db="EMBL/GenBank/DDBJ databases">
        <authorList>
            <person name="Capua I."/>
            <person name="De Benedictis P."/>
            <person name="Joannis T."/>
            <person name="Lombin L.H."/>
            <person name="Cattoli G."/>
        </authorList>
    </citation>
    <scope>NUCLEOTIDE SEQUENCE [LARGE SCALE GENOMIC DNA]</scope>
    <source>
        <strain evidence="2 3">IMI 309357</strain>
    </source>
</reference>
<sequence>MRIAMETAASHSSKAFRSLVIATIRIRTAQRQAQLGNAFGMHSPNPTAQPYEHGNVQNNTVASDAAQETTQAMNFQPDVKPPGPSRLDGSYVPNAESLDAMTESAPPTDGTHTDDFHAAEYLNSNRPSTSHFNTIRPETPYHPTCHSRTHEACISPSVSLSVKVDYRSDKAKGKNPETGIPKIDASGSSKNKMQAGQTDLWRAMFRAQRATIPEIMAAANRPKPQVISPIPFRPSIVPSIPFLQRPTSAETPTEPSWETSGELSGKPSSSGYNNSIGSLTGNAGYISNKNPFASLDRGPSLRLQRALAEDQERPKTPLLKRLAPTQPIPSRPQNGLLQATERAGVWRNPASVFGAIGTPPSTDEAKAKLKQEGYEREWEMQRVKRREVERELAWKLWGERERRIERQRKRAREIERLETELEMESRERGCEKERKGARGGSA</sequence>
<organism evidence="2 3">
    <name type="scientific">Colletotrichum orchidophilum</name>
    <dbReference type="NCBI Taxonomy" id="1209926"/>
    <lineage>
        <taxon>Eukaryota</taxon>
        <taxon>Fungi</taxon>
        <taxon>Dikarya</taxon>
        <taxon>Ascomycota</taxon>
        <taxon>Pezizomycotina</taxon>
        <taxon>Sordariomycetes</taxon>
        <taxon>Hypocreomycetidae</taxon>
        <taxon>Glomerellales</taxon>
        <taxon>Glomerellaceae</taxon>
        <taxon>Colletotrichum</taxon>
    </lineage>
</organism>
<keyword evidence="3" id="KW-1185">Reference proteome</keyword>
<dbReference type="GeneID" id="34562812"/>
<comment type="caution">
    <text evidence="2">The sequence shown here is derived from an EMBL/GenBank/DDBJ whole genome shotgun (WGS) entry which is preliminary data.</text>
</comment>
<feature type="compositionally biased region" description="Basic and acidic residues" evidence="1">
    <location>
        <begin position="421"/>
        <end position="436"/>
    </location>
</feature>
<evidence type="ECO:0000256" key="1">
    <source>
        <dbReference type="SAM" id="MobiDB-lite"/>
    </source>
</evidence>
<evidence type="ECO:0000313" key="2">
    <source>
        <dbReference type="EMBL" id="OHE95016.1"/>
    </source>
</evidence>
<proteinExistence type="predicted"/>
<dbReference type="Proteomes" id="UP000176998">
    <property type="component" value="Unassembled WGS sequence"/>
</dbReference>
<dbReference type="OrthoDB" id="4836140at2759"/>
<feature type="region of interest" description="Disordered" evidence="1">
    <location>
        <begin position="169"/>
        <end position="194"/>
    </location>
</feature>
<dbReference type="RefSeq" id="XP_022472178.1">
    <property type="nucleotide sequence ID" value="XM_022621302.1"/>
</dbReference>
<protein>
    <submittedName>
        <fullName evidence="2">Uncharacterized protein</fullName>
    </submittedName>
</protein>
<evidence type="ECO:0000313" key="3">
    <source>
        <dbReference type="Proteomes" id="UP000176998"/>
    </source>
</evidence>
<name>A0A1G4B0W9_9PEZI</name>
<feature type="region of interest" description="Disordered" evidence="1">
    <location>
        <begin position="245"/>
        <end position="275"/>
    </location>
</feature>
<dbReference type="EMBL" id="MJBS01000089">
    <property type="protein sequence ID" value="OHE95016.1"/>
    <property type="molecule type" value="Genomic_DNA"/>
</dbReference>